<name>A0A383BI06_9ZZZZ</name>
<protein>
    <recommendedName>
        <fullName evidence="6">Thioredoxin-like fold domain-containing protein</fullName>
    </recommendedName>
</protein>
<dbReference type="InterPro" id="IPR036249">
    <property type="entry name" value="Thioredoxin-like_sf"/>
</dbReference>
<dbReference type="EMBL" id="UINC01200582">
    <property type="protein sequence ID" value="SVE19532.1"/>
    <property type="molecule type" value="Genomic_DNA"/>
</dbReference>
<evidence type="ECO:0000256" key="3">
    <source>
        <dbReference type="ARBA" id="ARBA00023002"/>
    </source>
</evidence>
<evidence type="ECO:0000256" key="2">
    <source>
        <dbReference type="ARBA" id="ARBA00022729"/>
    </source>
</evidence>
<feature type="non-terminal residue" evidence="7">
    <location>
        <position position="1"/>
    </location>
</feature>
<evidence type="ECO:0000256" key="4">
    <source>
        <dbReference type="ARBA" id="ARBA00023157"/>
    </source>
</evidence>
<dbReference type="PANTHER" id="PTHR13887">
    <property type="entry name" value="GLUTATHIONE S-TRANSFERASE KAPPA"/>
    <property type="match status" value="1"/>
</dbReference>
<dbReference type="AlphaFoldDB" id="A0A383BI06"/>
<keyword evidence="4" id="KW-1015">Disulfide bond</keyword>
<proteinExistence type="inferred from homology"/>
<dbReference type="InterPro" id="IPR012336">
    <property type="entry name" value="Thioredoxin-like_fold"/>
</dbReference>
<gene>
    <name evidence="7" type="ORF">METZ01_LOCUS472386</name>
</gene>
<evidence type="ECO:0000313" key="7">
    <source>
        <dbReference type="EMBL" id="SVE19532.1"/>
    </source>
</evidence>
<sequence>VKYVFFDYPLESIHPYALKAAEAVQCARDQDKLWEMHDRLFANQNALTLAQLKVHAEVIGLDSGPFNTCLESGRHESQIRSDMAVGAKIGIGATPSFGIGFTDSEDPSKVKVVQTLKG</sequence>
<comment type="similarity">
    <text evidence="1">Belongs to the thioredoxin family. DsbA subfamily.</text>
</comment>
<keyword evidence="3" id="KW-0560">Oxidoreductase</keyword>
<feature type="non-terminal residue" evidence="7">
    <location>
        <position position="118"/>
    </location>
</feature>
<evidence type="ECO:0000259" key="6">
    <source>
        <dbReference type="Pfam" id="PF13462"/>
    </source>
</evidence>
<accession>A0A383BI06</accession>
<dbReference type="Gene3D" id="3.40.30.10">
    <property type="entry name" value="Glutaredoxin"/>
    <property type="match status" value="1"/>
</dbReference>
<dbReference type="SUPFAM" id="SSF52833">
    <property type="entry name" value="Thioredoxin-like"/>
    <property type="match status" value="1"/>
</dbReference>
<keyword evidence="5" id="KW-0676">Redox-active center</keyword>
<feature type="domain" description="Thioredoxin-like fold" evidence="6">
    <location>
        <begin position="1"/>
        <end position="113"/>
    </location>
</feature>
<reference evidence="7" key="1">
    <citation type="submission" date="2018-05" db="EMBL/GenBank/DDBJ databases">
        <authorList>
            <person name="Lanie J.A."/>
            <person name="Ng W.-L."/>
            <person name="Kazmierczak K.M."/>
            <person name="Andrzejewski T.M."/>
            <person name="Davidsen T.M."/>
            <person name="Wayne K.J."/>
            <person name="Tettelin H."/>
            <person name="Glass J.I."/>
            <person name="Rusch D."/>
            <person name="Podicherti R."/>
            <person name="Tsui H.-C.T."/>
            <person name="Winkler M.E."/>
        </authorList>
    </citation>
    <scope>NUCLEOTIDE SEQUENCE</scope>
</reference>
<evidence type="ECO:0000256" key="1">
    <source>
        <dbReference type="ARBA" id="ARBA00005791"/>
    </source>
</evidence>
<dbReference type="PANTHER" id="PTHR13887:SF14">
    <property type="entry name" value="DISULFIDE BOND FORMATION PROTEIN D"/>
    <property type="match status" value="1"/>
</dbReference>
<evidence type="ECO:0000256" key="5">
    <source>
        <dbReference type="ARBA" id="ARBA00023284"/>
    </source>
</evidence>
<keyword evidence="2" id="KW-0732">Signal</keyword>
<organism evidence="7">
    <name type="scientific">marine metagenome</name>
    <dbReference type="NCBI Taxonomy" id="408172"/>
    <lineage>
        <taxon>unclassified sequences</taxon>
        <taxon>metagenomes</taxon>
        <taxon>ecological metagenomes</taxon>
    </lineage>
</organism>
<dbReference type="GO" id="GO:0016491">
    <property type="term" value="F:oxidoreductase activity"/>
    <property type="evidence" value="ECO:0007669"/>
    <property type="project" value="UniProtKB-KW"/>
</dbReference>
<dbReference type="Pfam" id="PF13462">
    <property type="entry name" value="Thioredoxin_4"/>
    <property type="match status" value="1"/>
</dbReference>